<gene>
    <name evidence="1" type="ORF">OWV82_024996</name>
</gene>
<proteinExistence type="predicted"/>
<keyword evidence="2" id="KW-1185">Reference proteome</keyword>
<dbReference type="EMBL" id="CM051407">
    <property type="protein sequence ID" value="KAJ4701814.1"/>
    <property type="molecule type" value="Genomic_DNA"/>
</dbReference>
<organism evidence="1 2">
    <name type="scientific">Melia azedarach</name>
    <name type="common">Chinaberry tree</name>
    <dbReference type="NCBI Taxonomy" id="155640"/>
    <lineage>
        <taxon>Eukaryota</taxon>
        <taxon>Viridiplantae</taxon>
        <taxon>Streptophyta</taxon>
        <taxon>Embryophyta</taxon>
        <taxon>Tracheophyta</taxon>
        <taxon>Spermatophyta</taxon>
        <taxon>Magnoliopsida</taxon>
        <taxon>eudicotyledons</taxon>
        <taxon>Gunneridae</taxon>
        <taxon>Pentapetalae</taxon>
        <taxon>rosids</taxon>
        <taxon>malvids</taxon>
        <taxon>Sapindales</taxon>
        <taxon>Meliaceae</taxon>
        <taxon>Melia</taxon>
    </lineage>
</organism>
<dbReference type="Proteomes" id="UP001164539">
    <property type="component" value="Chromosome 14"/>
</dbReference>
<sequence length="116" mass="12022">MSMPPPAVTTITQAHSTHGSVGPLIAVLVVVIILGVIAGMIGRLCSGKPIMGCGQYDIGSCAERKFSSCIDGTISPPLPRPNVSEASASTPNHQEREQENPSPSNSNPPPPKHVDS</sequence>
<comment type="caution">
    <text evidence="1">The sequence shown here is derived from an EMBL/GenBank/DDBJ whole genome shotgun (WGS) entry which is preliminary data.</text>
</comment>
<name>A0ACC1WS44_MELAZ</name>
<reference evidence="1 2" key="1">
    <citation type="journal article" date="2023" name="Science">
        <title>Complex scaffold remodeling in plant triterpene biosynthesis.</title>
        <authorList>
            <person name="De La Pena R."/>
            <person name="Hodgson H."/>
            <person name="Liu J.C."/>
            <person name="Stephenson M.J."/>
            <person name="Martin A.C."/>
            <person name="Owen C."/>
            <person name="Harkess A."/>
            <person name="Leebens-Mack J."/>
            <person name="Jimenez L.E."/>
            <person name="Osbourn A."/>
            <person name="Sattely E.S."/>
        </authorList>
    </citation>
    <scope>NUCLEOTIDE SEQUENCE [LARGE SCALE GENOMIC DNA]</scope>
    <source>
        <strain evidence="2">cv. JPN11</strain>
        <tissue evidence="1">Leaf</tissue>
    </source>
</reference>
<accession>A0ACC1WS44</accession>
<evidence type="ECO:0000313" key="1">
    <source>
        <dbReference type="EMBL" id="KAJ4701814.1"/>
    </source>
</evidence>
<evidence type="ECO:0000313" key="2">
    <source>
        <dbReference type="Proteomes" id="UP001164539"/>
    </source>
</evidence>
<protein>
    <submittedName>
        <fullName evidence="1">Alpha-protein kinase 1-like</fullName>
    </submittedName>
</protein>